<reference evidence="2" key="1">
    <citation type="submission" date="2024-07" db="EMBL/GenBank/DDBJ databases">
        <authorList>
            <person name="Biller S.J."/>
        </authorList>
    </citation>
    <scope>NUCLEOTIDE SEQUENCE</scope>
    <source>
        <strain evidence="2">WC2409</strain>
    </source>
</reference>
<dbReference type="AlphaFoldDB" id="A0AB39VY27"/>
<protein>
    <recommendedName>
        <fullName evidence="3">2TM domain-containing protein</fullName>
    </recommendedName>
</protein>
<keyword evidence="1" id="KW-1133">Transmembrane helix</keyword>
<keyword evidence="1" id="KW-0812">Transmembrane</keyword>
<dbReference type="EMBL" id="CP165625">
    <property type="protein sequence ID" value="XDU94450.1"/>
    <property type="molecule type" value="Genomic_DNA"/>
</dbReference>
<evidence type="ECO:0000256" key="1">
    <source>
        <dbReference type="SAM" id="Phobius"/>
    </source>
</evidence>
<organism evidence="2">
    <name type="scientific">Flavobacterium sp. WC2409</name>
    <dbReference type="NCBI Taxonomy" id="3234139"/>
    <lineage>
        <taxon>Bacteria</taxon>
        <taxon>Pseudomonadati</taxon>
        <taxon>Bacteroidota</taxon>
        <taxon>Flavobacteriia</taxon>
        <taxon>Flavobacteriales</taxon>
        <taxon>Flavobacteriaceae</taxon>
        <taxon>Flavobacterium</taxon>
    </lineage>
</organism>
<dbReference type="RefSeq" id="WP_367771854.1">
    <property type="nucleotide sequence ID" value="NZ_CP165625.1"/>
</dbReference>
<evidence type="ECO:0008006" key="3">
    <source>
        <dbReference type="Google" id="ProtNLM"/>
    </source>
</evidence>
<feature type="transmembrane region" description="Helical" evidence="1">
    <location>
        <begin position="30"/>
        <end position="51"/>
    </location>
</feature>
<evidence type="ECO:0000313" key="2">
    <source>
        <dbReference type="EMBL" id="XDU94450.1"/>
    </source>
</evidence>
<gene>
    <name evidence="2" type="ORF">AB3G34_11170</name>
</gene>
<proteinExistence type="predicted"/>
<sequence length="75" mass="8901">MKNFAIQLVWFTTLYVFIFAGLCQFNIPLAVLISLLIFGHLLILFMVYTVLKDKYTTTKTFKDWYEDHPMDTLDE</sequence>
<accession>A0AB39VY27</accession>
<name>A0AB39VY27_9FLAO</name>
<keyword evidence="1" id="KW-0472">Membrane</keyword>